<dbReference type="Gene3D" id="3.60.15.10">
    <property type="entry name" value="Ribonuclease Z/Hydroxyacylglutathione hydrolase-like"/>
    <property type="match status" value="1"/>
</dbReference>
<dbReference type="PANTHER" id="PTHR23131">
    <property type="entry name" value="ENDORIBONUCLEASE LACTB2"/>
    <property type="match status" value="1"/>
</dbReference>
<reference evidence="6" key="1">
    <citation type="journal article" date="2019" name="Int. J. Syst. Evol. Microbiol.">
        <title>The Global Catalogue of Microorganisms (GCM) 10K type strain sequencing project: providing services to taxonomists for standard genome sequencing and annotation.</title>
        <authorList>
            <consortium name="The Broad Institute Genomics Platform"/>
            <consortium name="The Broad Institute Genome Sequencing Center for Infectious Disease"/>
            <person name="Wu L."/>
            <person name="Ma J."/>
        </authorList>
    </citation>
    <scope>NUCLEOTIDE SEQUENCE [LARGE SCALE GENOMIC DNA]</scope>
    <source>
        <strain evidence="6">CGMCC 1.18575</strain>
    </source>
</reference>
<protein>
    <submittedName>
        <fullName evidence="5">MBL fold metallo-hydrolase</fullName>
    </submittedName>
</protein>
<dbReference type="InterPro" id="IPR001279">
    <property type="entry name" value="Metallo-B-lactamas"/>
</dbReference>
<dbReference type="InterPro" id="IPR036388">
    <property type="entry name" value="WH-like_DNA-bd_sf"/>
</dbReference>
<comment type="caution">
    <text evidence="5">The sequence shown here is derived from an EMBL/GenBank/DDBJ whole genome shotgun (WGS) entry which is preliminary data.</text>
</comment>
<name>A0ABW0HLR7_9BACL</name>
<accession>A0ABW0HLR7</accession>
<dbReference type="InterPro" id="IPR050662">
    <property type="entry name" value="Sec-metab_biosynth-thioest"/>
</dbReference>
<evidence type="ECO:0000256" key="1">
    <source>
        <dbReference type="ARBA" id="ARBA00034221"/>
    </source>
</evidence>
<evidence type="ECO:0000313" key="5">
    <source>
        <dbReference type="EMBL" id="MFC5402131.1"/>
    </source>
</evidence>
<organism evidence="5 6">
    <name type="scientific">Cohnella soli</name>
    <dbReference type="NCBI Taxonomy" id="425005"/>
    <lineage>
        <taxon>Bacteria</taxon>
        <taxon>Bacillati</taxon>
        <taxon>Bacillota</taxon>
        <taxon>Bacilli</taxon>
        <taxon>Bacillales</taxon>
        <taxon>Paenibacillaceae</taxon>
        <taxon>Cohnella</taxon>
    </lineage>
</organism>
<gene>
    <name evidence="5" type="ORF">ACFPOF_05220</name>
</gene>
<dbReference type="InterPro" id="IPR048933">
    <property type="entry name" value="B_lactamase-like_C"/>
</dbReference>
<evidence type="ECO:0000313" key="6">
    <source>
        <dbReference type="Proteomes" id="UP001596113"/>
    </source>
</evidence>
<proteinExistence type="predicted"/>
<evidence type="ECO:0000256" key="2">
    <source>
        <dbReference type="ARBA" id="ARBA00034301"/>
    </source>
</evidence>
<dbReference type="Gene3D" id="1.10.10.10">
    <property type="entry name" value="Winged helix-like DNA-binding domain superfamily/Winged helix DNA-binding domain"/>
    <property type="match status" value="1"/>
</dbReference>
<comment type="catalytic activity">
    <reaction evidence="3">
        <text>3',5'-cyclic UMP + H2O = UMP + H(+)</text>
        <dbReference type="Rhea" id="RHEA:70575"/>
        <dbReference type="ChEBI" id="CHEBI:15377"/>
        <dbReference type="ChEBI" id="CHEBI:15378"/>
        <dbReference type="ChEBI" id="CHEBI:57865"/>
        <dbReference type="ChEBI" id="CHEBI:184387"/>
    </reaction>
    <physiologicalReaction direction="left-to-right" evidence="3">
        <dbReference type="Rhea" id="RHEA:70576"/>
    </physiologicalReaction>
</comment>
<dbReference type="Pfam" id="PF21221">
    <property type="entry name" value="B_lactamase-like_C"/>
    <property type="match status" value="1"/>
</dbReference>
<keyword evidence="6" id="KW-1185">Reference proteome</keyword>
<dbReference type="EMBL" id="JBHSMI010000009">
    <property type="protein sequence ID" value="MFC5402131.1"/>
    <property type="molecule type" value="Genomic_DNA"/>
</dbReference>
<dbReference type="Pfam" id="PF00753">
    <property type="entry name" value="Lactamase_B"/>
    <property type="match status" value="1"/>
</dbReference>
<dbReference type="RefSeq" id="WP_378130283.1">
    <property type="nucleotide sequence ID" value="NZ_JBHSMI010000009.1"/>
</dbReference>
<dbReference type="CDD" id="cd07725">
    <property type="entry name" value="TTHA1429-like_MBL-fold"/>
    <property type="match status" value="1"/>
</dbReference>
<dbReference type="PANTHER" id="PTHR23131:SF4">
    <property type="entry name" value="METALLO-BETA-LACTAMASE SUPERFAMILY POTEIN"/>
    <property type="match status" value="1"/>
</dbReference>
<dbReference type="SMART" id="SM00849">
    <property type="entry name" value="Lactamase_B"/>
    <property type="match status" value="1"/>
</dbReference>
<dbReference type="SUPFAM" id="SSF56281">
    <property type="entry name" value="Metallo-hydrolase/oxidoreductase"/>
    <property type="match status" value="1"/>
</dbReference>
<feature type="domain" description="Metallo-beta-lactamase" evidence="4">
    <location>
        <begin position="40"/>
        <end position="254"/>
    </location>
</feature>
<dbReference type="InterPro" id="IPR036866">
    <property type="entry name" value="RibonucZ/Hydroxyglut_hydro"/>
</dbReference>
<dbReference type="Proteomes" id="UP001596113">
    <property type="component" value="Unassembled WGS sequence"/>
</dbReference>
<comment type="function">
    <text evidence="2">Counteracts the endogenous Pycsar antiviral defense system. Phosphodiesterase that enables metal-dependent hydrolysis of host cyclic nucleotide Pycsar defense signals such as cCMP and cUMP.</text>
</comment>
<comment type="catalytic activity">
    <reaction evidence="1">
        <text>3',5'-cyclic CMP + H2O = CMP + H(+)</text>
        <dbReference type="Rhea" id="RHEA:72675"/>
        <dbReference type="ChEBI" id="CHEBI:15377"/>
        <dbReference type="ChEBI" id="CHEBI:15378"/>
        <dbReference type="ChEBI" id="CHEBI:58003"/>
        <dbReference type="ChEBI" id="CHEBI:60377"/>
    </reaction>
    <physiologicalReaction direction="left-to-right" evidence="1">
        <dbReference type="Rhea" id="RHEA:72676"/>
    </physiologicalReaction>
</comment>
<evidence type="ECO:0000256" key="3">
    <source>
        <dbReference type="ARBA" id="ARBA00048505"/>
    </source>
</evidence>
<sequence length="359" mass="40371">MNDRFGDGTVTRLGNGWLQVKVPLPYSLKWVNAYLLPEMGNEDGLKREETCWTLIDPGLRTEEIERFWENVLGENRIEWGHIRSIVVTHHHPDHYGLAGWFQQKTGATVWMSQVALNYAERLWGVNETFSQELTNALIEHGLDAALIDDMLAHMSGFAAKVSPRPTDIQLLGVGETFRMGGIEWRIHGGEGHAPGHLLFHDAGSGQLLCGDQVLPDISPNIGWMPGGDPDPLGSFLDSLRQLEPLDVTFVYPGHRDPFRDYRGRVVELLEHHERRLRKMAELLTDGDDSDKSAFEVCELLFGARLRGNTHNLRFALAETIAHLEHMVRRGTAVRVEGATEAGAKRIFYRLVGLDETTVV</sequence>
<evidence type="ECO:0000259" key="4">
    <source>
        <dbReference type="SMART" id="SM00849"/>
    </source>
</evidence>